<gene>
    <name evidence="4" type="ORF">METZ01_LOCUS54154</name>
</gene>
<evidence type="ECO:0000256" key="1">
    <source>
        <dbReference type="ARBA" id="ARBA00001933"/>
    </source>
</evidence>
<comment type="cofactor">
    <cofactor evidence="1">
        <name>pyridoxal 5'-phosphate</name>
        <dbReference type="ChEBI" id="CHEBI:597326"/>
    </cofactor>
</comment>
<dbReference type="InterPro" id="IPR015421">
    <property type="entry name" value="PyrdxlP-dep_Trfase_major"/>
</dbReference>
<dbReference type="EMBL" id="UINC01002889">
    <property type="protein sequence ID" value="SVA01300.1"/>
    <property type="molecule type" value="Genomic_DNA"/>
</dbReference>
<dbReference type="Gene3D" id="3.40.640.10">
    <property type="entry name" value="Type I PLP-dependent aspartate aminotransferase-like (Major domain)"/>
    <property type="match status" value="1"/>
</dbReference>
<name>A0A381SB52_9ZZZZ</name>
<protein>
    <recommendedName>
        <fullName evidence="3">Aminotransferase class V domain-containing protein</fullName>
    </recommendedName>
</protein>
<dbReference type="SUPFAM" id="SSF53383">
    <property type="entry name" value="PLP-dependent transferases"/>
    <property type="match status" value="1"/>
</dbReference>
<accession>A0A381SB52</accession>
<sequence>MSSLDELYEKLGVRKGISAAGTTTKYGGSKLRPEVTQIMIEASTVMLDMDELNIAAGKMIGELTGSEYGLVTSGSAGGLLLQACAVIAGDDPAKMSRLPDTEGMKNEIIIQRSHRFAYDQCYRAAGAKFVEIGDGKRCHEWQLEAAFSDKTAAVAYLFSPGVSHMALSLDKVTEIAHSKGVPVIVDAASMLPPRENLSKYHKLGADLVIHSGGKGIRGPQGTGILSGKKELIKAAYANAAPHQFLGRSAKVAKEEIVGLLTALSNFVNEDEQVENSDFRNKSQKVVDAFSETPGLDAAIKHDNVDYLTPVSSLFFNDEWEGPKAGDILQRLQEGNTPVFMHNLIHPDELIFDPLNVDDEEVDVVIKKIRESMD</sequence>
<dbReference type="Pfam" id="PF00266">
    <property type="entry name" value="Aminotran_5"/>
    <property type="match status" value="1"/>
</dbReference>
<organism evidence="4">
    <name type="scientific">marine metagenome</name>
    <dbReference type="NCBI Taxonomy" id="408172"/>
    <lineage>
        <taxon>unclassified sequences</taxon>
        <taxon>metagenomes</taxon>
        <taxon>ecological metagenomes</taxon>
    </lineage>
</organism>
<feature type="domain" description="Aminotransferase class V" evidence="3">
    <location>
        <begin position="127"/>
        <end position="235"/>
    </location>
</feature>
<dbReference type="AlphaFoldDB" id="A0A381SB52"/>
<dbReference type="InterPro" id="IPR000192">
    <property type="entry name" value="Aminotrans_V_dom"/>
</dbReference>
<evidence type="ECO:0000256" key="2">
    <source>
        <dbReference type="ARBA" id="ARBA00022898"/>
    </source>
</evidence>
<evidence type="ECO:0000259" key="3">
    <source>
        <dbReference type="Pfam" id="PF00266"/>
    </source>
</evidence>
<reference evidence="4" key="1">
    <citation type="submission" date="2018-05" db="EMBL/GenBank/DDBJ databases">
        <authorList>
            <person name="Lanie J.A."/>
            <person name="Ng W.-L."/>
            <person name="Kazmierczak K.M."/>
            <person name="Andrzejewski T.M."/>
            <person name="Davidsen T.M."/>
            <person name="Wayne K.J."/>
            <person name="Tettelin H."/>
            <person name="Glass J.I."/>
            <person name="Rusch D."/>
            <person name="Podicherti R."/>
            <person name="Tsui H.-C.T."/>
            <person name="Winkler M.E."/>
        </authorList>
    </citation>
    <scope>NUCLEOTIDE SEQUENCE</scope>
</reference>
<dbReference type="InterPro" id="IPR015424">
    <property type="entry name" value="PyrdxlP-dep_Trfase"/>
</dbReference>
<keyword evidence="2" id="KW-0663">Pyridoxal phosphate</keyword>
<proteinExistence type="predicted"/>
<dbReference type="PANTHER" id="PTHR32328:SF0">
    <property type="entry name" value="L-SERYL-TRNA(SEC) SELENIUM TRANSFERASE"/>
    <property type="match status" value="1"/>
</dbReference>
<evidence type="ECO:0000313" key="4">
    <source>
        <dbReference type="EMBL" id="SVA01300.1"/>
    </source>
</evidence>
<dbReference type="GO" id="GO:0004125">
    <property type="term" value="F:L-seryl-tRNA(Sec) selenium transferase activity"/>
    <property type="evidence" value="ECO:0007669"/>
    <property type="project" value="TreeGrafter"/>
</dbReference>
<dbReference type="PANTHER" id="PTHR32328">
    <property type="entry name" value="L-SERYL-TRNA(SEC) SELENIUM TRANSFERASE"/>
    <property type="match status" value="1"/>
</dbReference>